<dbReference type="Proteomes" id="UP000005723">
    <property type="component" value="Unassembled WGS sequence"/>
</dbReference>
<evidence type="ECO:0000313" key="2">
    <source>
        <dbReference type="EMBL" id="EFE93285.1"/>
    </source>
</evidence>
<feature type="domain" description="Cytotoxic necrotizing factor Rho-activating" evidence="1">
    <location>
        <begin position="10"/>
        <end position="118"/>
    </location>
</feature>
<dbReference type="HOGENOM" id="CLU_1853851_0_0_6"/>
<sequence>MHEHGVYSYNGLSIESAEIIPGTPMGNYHNKQMYPEGLNVIEIANGNCGVIGIRFHLGQLKSNNPLLIHGGALSGCTIAFAIKDDCFYAFHCGQSGNNKYLWETSREGVDSIINAHHKLIGTHSKEKVKPGLQVLVER</sequence>
<accession>D4EA17</accession>
<dbReference type="InterPro" id="IPR011324">
    <property type="entry name" value="Cytotoxic_necrot_fac-like_cat"/>
</dbReference>
<dbReference type="InterPro" id="IPR037040">
    <property type="entry name" value="CNF_Rho-act_sf"/>
</dbReference>
<dbReference type="CDD" id="cd16834">
    <property type="entry name" value="CNF1-like"/>
    <property type="match status" value="1"/>
</dbReference>
<protein>
    <recommendedName>
        <fullName evidence="1">Cytotoxic necrotizing factor Rho-activating domain-containing protein</fullName>
    </recommendedName>
</protein>
<dbReference type="InterPro" id="IPR008430">
    <property type="entry name" value="CNF_Rho-act"/>
</dbReference>
<dbReference type="Gene3D" id="3.60.100.10">
    <property type="entry name" value="Cytotoxic necrotizing factor, Rho-activating domain"/>
    <property type="match status" value="1"/>
</dbReference>
<dbReference type="AlphaFoldDB" id="D4EA17"/>
<dbReference type="EMBL" id="ADBY01000080">
    <property type="protein sequence ID" value="EFE93285.1"/>
    <property type="molecule type" value="Genomic_DNA"/>
</dbReference>
<keyword evidence="3" id="KW-1185">Reference proteome</keyword>
<name>D4EA17_SEROD</name>
<dbReference type="Pfam" id="PF05785">
    <property type="entry name" value="CNF1"/>
    <property type="match status" value="1"/>
</dbReference>
<reference evidence="2 3" key="1">
    <citation type="submission" date="2010-01" db="EMBL/GenBank/DDBJ databases">
        <authorList>
            <person name="Muzny D."/>
            <person name="Qin X."/>
            <person name="Deng J."/>
            <person name="Jiang H."/>
            <person name="Liu Y."/>
            <person name="Qu J."/>
            <person name="Song X.-Z."/>
            <person name="Zhang L."/>
            <person name="Thornton R."/>
            <person name="Coyle M."/>
            <person name="Francisco L."/>
            <person name="Jackson L."/>
            <person name="Javaid M."/>
            <person name="Korchina V."/>
            <person name="Kovar C."/>
            <person name="Mata R."/>
            <person name="Mathew T."/>
            <person name="Ngo R."/>
            <person name="Nguyen L."/>
            <person name="Nguyen N."/>
            <person name="Okwuonu G."/>
            <person name="Ongeri F."/>
            <person name="Pham C."/>
            <person name="Simmons D."/>
            <person name="Wilczek-Boney K."/>
            <person name="Hale W."/>
            <person name="Jakkamsetti A."/>
            <person name="Pham P."/>
            <person name="Ruth R."/>
            <person name="San Lucas F."/>
            <person name="Warren J."/>
            <person name="Zhang J."/>
            <person name="Zhao Z."/>
            <person name="Zhou C."/>
            <person name="Zhu D."/>
            <person name="Lee S."/>
            <person name="Bess C."/>
            <person name="Blankenburg K."/>
            <person name="Forbes L."/>
            <person name="Fu Q."/>
            <person name="Gubbala S."/>
            <person name="Hirani K."/>
            <person name="Jayaseelan J.C."/>
            <person name="Lara F."/>
            <person name="Munidasa M."/>
            <person name="Palculict T."/>
            <person name="Patil S."/>
            <person name="Pu L.-L."/>
            <person name="Saada N."/>
            <person name="Tang L."/>
            <person name="Weissenberger G."/>
            <person name="Zhu Y."/>
            <person name="Hemphill L."/>
            <person name="Shang Y."/>
            <person name="Youmans B."/>
            <person name="Ayvaz T."/>
            <person name="Ross M."/>
            <person name="Santibanez J."/>
            <person name="Aqrawi P."/>
            <person name="Gross S."/>
            <person name="Joshi V."/>
            <person name="Fowler G."/>
            <person name="Nazareth L."/>
            <person name="Reid J."/>
            <person name="Worley K."/>
            <person name="Petrosino J."/>
            <person name="Highlander S."/>
            <person name="Gibbs R."/>
        </authorList>
    </citation>
    <scope>NUCLEOTIDE SEQUENCE [LARGE SCALE GENOMIC DNA]</scope>
    <source>
        <strain evidence="2 3">DSM 4582</strain>
    </source>
</reference>
<evidence type="ECO:0000259" key="1">
    <source>
        <dbReference type="Pfam" id="PF05785"/>
    </source>
</evidence>
<organism evidence="2 3">
    <name type="scientific">Serratia odorifera DSM 4582</name>
    <dbReference type="NCBI Taxonomy" id="667129"/>
    <lineage>
        <taxon>Bacteria</taxon>
        <taxon>Pseudomonadati</taxon>
        <taxon>Pseudomonadota</taxon>
        <taxon>Gammaproteobacteria</taxon>
        <taxon>Enterobacterales</taxon>
        <taxon>Yersiniaceae</taxon>
        <taxon>Serratia</taxon>
    </lineage>
</organism>
<dbReference type="SUPFAM" id="SSF64438">
    <property type="entry name" value="CNF1/YfiH-like putative cysteine hydrolases"/>
    <property type="match status" value="1"/>
</dbReference>
<comment type="caution">
    <text evidence="2">The sequence shown here is derived from an EMBL/GenBank/DDBJ whole genome shotgun (WGS) entry which is preliminary data.</text>
</comment>
<evidence type="ECO:0000313" key="3">
    <source>
        <dbReference type="Proteomes" id="UP000005723"/>
    </source>
</evidence>
<dbReference type="STRING" id="667129.HMPREF0758_5017"/>
<proteinExistence type="predicted"/>
<gene>
    <name evidence="2" type="ORF">HMPREF0758_5017</name>
</gene>